<keyword evidence="4" id="KW-1133">Transmembrane helix</keyword>
<evidence type="ECO:0000256" key="4">
    <source>
        <dbReference type="SAM" id="Phobius"/>
    </source>
</evidence>
<organism evidence="6 7">
    <name type="scientific">Allokutzneria multivorans</name>
    <dbReference type="NCBI Taxonomy" id="1142134"/>
    <lineage>
        <taxon>Bacteria</taxon>
        <taxon>Bacillati</taxon>
        <taxon>Actinomycetota</taxon>
        <taxon>Actinomycetes</taxon>
        <taxon>Pseudonocardiales</taxon>
        <taxon>Pseudonocardiaceae</taxon>
        <taxon>Allokutzneria</taxon>
    </lineage>
</organism>
<evidence type="ECO:0000259" key="5">
    <source>
        <dbReference type="PROSITE" id="PS50943"/>
    </source>
</evidence>
<name>A0ABP7TQT3_9PSEU</name>
<dbReference type="SMART" id="SM00530">
    <property type="entry name" value="HTH_XRE"/>
    <property type="match status" value="1"/>
</dbReference>
<dbReference type="Pfam" id="PF12894">
    <property type="entry name" value="ANAPC4_WD40"/>
    <property type="match status" value="1"/>
</dbReference>
<feature type="repeat" description="WD" evidence="3">
    <location>
        <begin position="1179"/>
        <end position="1220"/>
    </location>
</feature>
<dbReference type="Pfam" id="PF20703">
    <property type="entry name" value="nSTAND1"/>
    <property type="match status" value="1"/>
</dbReference>
<dbReference type="InterPro" id="IPR027417">
    <property type="entry name" value="P-loop_NTPase"/>
</dbReference>
<evidence type="ECO:0000256" key="3">
    <source>
        <dbReference type="PROSITE-ProRule" id="PRU00221"/>
    </source>
</evidence>
<keyword evidence="2" id="KW-0677">Repeat</keyword>
<dbReference type="Gene3D" id="1.10.260.40">
    <property type="entry name" value="lambda repressor-like DNA-binding domains"/>
    <property type="match status" value="1"/>
</dbReference>
<proteinExistence type="predicted"/>
<accession>A0ABP7TQT3</accession>
<evidence type="ECO:0000256" key="1">
    <source>
        <dbReference type="ARBA" id="ARBA00022574"/>
    </source>
</evidence>
<dbReference type="CDD" id="cd00093">
    <property type="entry name" value="HTH_XRE"/>
    <property type="match status" value="1"/>
</dbReference>
<keyword evidence="1 3" id="KW-0853">WD repeat</keyword>
<sequence length="1239" mass="132086">MRVPRPERPLDADDSAVARFAAALRELRESAGSPGYRQLAKRAHYSVTTLSDAAGGRKLPSLAVALAYAEACGGDRAEWERRWREADRELLGDADRLAEDGQDSPYRGLAAFREQDAELFFGREELVADLVDRLARDRFLVVAGASGAGKSSLLRAGVAHRVAVDGLAGQPDWRAVVFAPGATPLARWVERLANALGDVPGDVDARAALTEDPTALPRLAELAGVSLLVVVDQFEEVFGAEVAKEEREVFLAAVLAARGTKRLRMVLSVRADFLGHCARHPGLVDAMRDRHVLVGAMTVAELRSAITEPAAGTGCTVEAALLATLVAEAANERGGLPLVSHALLETWRRRRGRVLTLSGYEAAGGIHDAVVRTAEAVYARLSEEEAVAARALFLRLVDASEGMLRRRATSAELDRENAVNAGVLDAFADARLLTADEDAVEIAHEALISSWPRLTDWIAEDREGHRVHQRLAVAAADWDELGRDASALYRGTRLAVAREWAEGDKVVLAAREKDFLDAADAAEQAEQGLRARTTRQLRQLVAGLAAALVVAVVAGLIVLKQRQDAIDMQQLALSRQLAAQAREDASRDPHTAMRRALDAFAASRTEEARSAVLSLAAHQANHGLITREPTSKALVAVSPDGSLVATNTSVGVRLWDTRTLAERAELRMKDVGYGLSALAFSPDGTRVSAVNHLGGAVTWELASGATVSETADLGVGMGPDLISPGGDFMVIRNRGGGFSVWRPGGGQALYQLLPGTDWYDSVDVAFAADGRTLFTADESGLAARWDAATGTKLAEFQHGQGALGAIAIAEDGRTVALGTRAGRLLLWDTGSGRTTVSDEPLPGPISKIAFMPGGAALVAASGVATALLRTEDLHVLTHLRVPPDQLAGQIAVGKPGTIAMAGGDSIVLFHTEWLPMLGQDELGEESLAFRPDGAVTSAGPRQVFTWDPARPTEPRRVPLAASPVSDRMRQLAEDYLPGPARPLLSMNLRLVVARSDNEITLYDSENGKVLGSLPVTASVQRFGDMRVSADGSRLAVGHDGSVTVWDLRERRAVATIPDVTAEFALNADGTRLARRGSDGIVVWNVDGTPKPTRLPSPGSPYSGQIVFSPDGAVLARPEFNVVTLWDAETGAQKGRIETGASVITAVEFSPDGQLLALGHGKGEITVWSRANGRLVTRLTGGHSRNIHALAWKRDGSALASTSWDRDVIVWETRPEEAVRTLCRMLGESGRGELPESCES</sequence>
<dbReference type="SUPFAM" id="SSF52540">
    <property type="entry name" value="P-loop containing nucleoside triphosphate hydrolases"/>
    <property type="match status" value="1"/>
</dbReference>
<dbReference type="SUPFAM" id="SSF47413">
    <property type="entry name" value="lambda repressor-like DNA-binding domains"/>
    <property type="match status" value="1"/>
</dbReference>
<dbReference type="PANTHER" id="PTHR19879">
    <property type="entry name" value="TRANSCRIPTION INITIATION FACTOR TFIID"/>
    <property type="match status" value="1"/>
</dbReference>
<keyword evidence="4" id="KW-0812">Transmembrane</keyword>
<dbReference type="Proteomes" id="UP001501747">
    <property type="component" value="Unassembled WGS sequence"/>
</dbReference>
<comment type="caution">
    <text evidence="6">The sequence shown here is derived from an EMBL/GenBank/DDBJ whole genome shotgun (WGS) entry which is preliminary data.</text>
</comment>
<keyword evidence="4" id="KW-0472">Membrane</keyword>
<gene>
    <name evidence="6" type="ORF">GCM10022247_63740</name>
</gene>
<dbReference type="SMART" id="SM00320">
    <property type="entry name" value="WD40"/>
    <property type="match status" value="6"/>
</dbReference>
<protein>
    <recommendedName>
        <fullName evidence="5">HTH cro/C1-type domain-containing protein</fullName>
    </recommendedName>
</protein>
<evidence type="ECO:0000313" key="6">
    <source>
        <dbReference type="EMBL" id="GAA4029880.1"/>
    </source>
</evidence>
<dbReference type="SUPFAM" id="SSF50998">
    <property type="entry name" value="Quinoprotein alcohol dehydrogenase-like"/>
    <property type="match status" value="2"/>
</dbReference>
<evidence type="ECO:0000256" key="2">
    <source>
        <dbReference type="ARBA" id="ARBA00022737"/>
    </source>
</evidence>
<dbReference type="InterPro" id="IPR015943">
    <property type="entry name" value="WD40/YVTN_repeat-like_dom_sf"/>
</dbReference>
<dbReference type="Gene3D" id="3.40.50.300">
    <property type="entry name" value="P-loop containing nucleotide triphosphate hydrolases"/>
    <property type="match status" value="1"/>
</dbReference>
<dbReference type="EMBL" id="BAABAL010000019">
    <property type="protein sequence ID" value="GAA4029880.1"/>
    <property type="molecule type" value="Genomic_DNA"/>
</dbReference>
<dbReference type="InterPro" id="IPR001387">
    <property type="entry name" value="Cro/C1-type_HTH"/>
</dbReference>
<dbReference type="InterPro" id="IPR011047">
    <property type="entry name" value="Quinoprotein_ADH-like_sf"/>
</dbReference>
<dbReference type="InterPro" id="IPR024977">
    <property type="entry name" value="Apc4-like_WD40_dom"/>
</dbReference>
<dbReference type="InterPro" id="IPR019775">
    <property type="entry name" value="WD40_repeat_CS"/>
</dbReference>
<keyword evidence="7" id="KW-1185">Reference proteome</keyword>
<reference evidence="7" key="1">
    <citation type="journal article" date="2019" name="Int. J. Syst. Evol. Microbiol.">
        <title>The Global Catalogue of Microorganisms (GCM) 10K type strain sequencing project: providing services to taxonomists for standard genome sequencing and annotation.</title>
        <authorList>
            <consortium name="The Broad Institute Genomics Platform"/>
            <consortium name="The Broad Institute Genome Sequencing Center for Infectious Disease"/>
            <person name="Wu L."/>
            <person name="Ma J."/>
        </authorList>
    </citation>
    <scope>NUCLEOTIDE SEQUENCE [LARGE SCALE GENOMIC DNA]</scope>
    <source>
        <strain evidence="7">JCM 17342</strain>
    </source>
</reference>
<dbReference type="InterPro" id="IPR049052">
    <property type="entry name" value="nSTAND1"/>
</dbReference>
<dbReference type="Pfam" id="PF13360">
    <property type="entry name" value="PQQ_2"/>
    <property type="match status" value="1"/>
</dbReference>
<dbReference type="PROSITE" id="PS50294">
    <property type="entry name" value="WD_REPEATS_REGION"/>
    <property type="match status" value="1"/>
</dbReference>
<dbReference type="Gene3D" id="2.130.10.10">
    <property type="entry name" value="YVTN repeat-like/Quinoprotein amine dehydrogenase"/>
    <property type="match status" value="4"/>
</dbReference>
<dbReference type="InterPro" id="IPR001680">
    <property type="entry name" value="WD40_rpt"/>
</dbReference>
<dbReference type="PROSITE" id="PS50082">
    <property type="entry name" value="WD_REPEATS_2"/>
    <property type="match status" value="2"/>
</dbReference>
<feature type="domain" description="HTH cro/C1-type" evidence="5">
    <location>
        <begin position="37"/>
        <end position="79"/>
    </location>
</feature>
<dbReference type="InterPro" id="IPR002372">
    <property type="entry name" value="PQQ_rpt_dom"/>
</dbReference>
<dbReference type="PANTHER" id="PTHR19879:SF9">
    <property type="entry name" value="TRANSCRIPTION INITIATION FACTOR TFIID SUBUNIT 5"/>
    <property type="match status" value="1"/>
</dbReference>
<dbReference type="PROSITE" id="PS50943">
    <property type="entry name" value="HTH_CROC1"/>
    <property type="match status" value="1"/>
</dbReference>
<feature type="transmembrane region" description="Helical" evidence="4">
    <location>
        <begin position="540"/>
        <end position="559"/>
    </location>
</feature>
<dbReference type="PROSITE" id="PS00678">
    <property type="entry name" value="WD_REPEATS_1"/>
    <property type="match status" value="1"/>
</dbReference>
<evidence type="ECO:0000313" key="7">
    <source>
        <dbReference type="Proteomes" id="UP001501747"/>
    </source>
</evidence>
<feature type="repeat" description="WD" evidence="3">
    <location>
        <begin position="1136"/>
        <end position="1177"/>
    </location>
</feature>
<dbReference type="InterPro" id="IPR010982">
    <property type="entry name" value="Lambda_DNA-bd_dom_sf"/>
</dbReference>